<feature type="transmembrane region" description="Helical" evidence="3">
    <location>
        <begin position="507"/>
        <end position="530"/>
    </location>
</feature>
<dbReference type="PANTHER" id="PTHR10566:SF113">
    <property type="entry name" value="PROTEIN ACTIVITY OF BC1 COMPLEX KINASE 7, CHLOROPLASTIC"/>
    <property type="match status" value="1"/>
</dbReference>
<feature type="domain" description="ABC1 atypical kinase-like" evidence="4">
    <location>
        <begin position="106"/>
        <end position="351"/>
    </location>
</feature>
<name>A0A841ASH4_9MICO</name>
<keyword evidence="3" id="KW-0812">Transmembrane</keyword>
<feature type="transmembrane region" description="Helical" evidence="3">
    <location>
        <begin position="542"/>
        <end position="565"/>
    </location>
</feature>
<dbReference type="InterPro" id="IPR004147">
    <property type="entry name" value="ABC1_dom"/>
</dbReference>
<dbReference type="Proteomes" id="UP000536685">
    <property type="component" value="Unassembled WGS sequence"/>
</dbReference>
<dbReference type="Gene3D" id="1.10.510.10">
    <property type="entry name" value="Transferase(Phosphotransferase) domain 1"/>
    <property type="match status" value="1"/>
</dbReference>
<feature type="region of interest" description="Disordered" evidence="2">
    <location>
        <begin position="1"/>
        <end position="27"/>
    </location>
</feature>
<evidence type="ECO:0000259" key="4">
    <source>
        <dbReference type="Pfam" id="PF03109"/>
    </source>
</evidence>
<keyword evidence="6" id="KW-1185">Reference proteome</keyword>
<dbReference type="InterPro" id="IPR050154">
    <property type="entry name" value="UbiB_kinase"/>
</dbReference>
<evidence type="ECO:0000313" key="6">
    <source>
        <dbReference type="Proteomes" id="UP000536685"/>
    </source>
</evidence>
<comment type="similarity">
    <text evidence="1">Belongs to the protein kinase superfamily. ADCK protein kinase family.</text>
</comment>
<dbReference type="InterPro" id="IPR011009">
    <property type="entry name" value="Kinase-like_dom_sf"/>
</dbReference>
<sequence length="570" mass="61493">MAATRGVSLPKLGEFTEGEKPDDASLRSRGRRFSELVRIARKHGLLPFRKLDFSRDPDAAVTRLAQAEGLRRALEEAGGAFVKMGQLLSTRDDLLPEEWSSTLAHLQKNVAPAPWDEVEALLEGELGAPLDEVFASFDREPVAAASIAQVHRATLADGTTVAVKIQRPGIAAAVRRDVDIALRVTRIIARTSAAARQLGIEKIAEQYAADLVRQVDFRLEAINLAALRATQARSPRADEVLLPELFGELSSGRVLVMEFIEGDTLSAVKAASGTSRDLTATMRLVLRAFVRQVVFDGVYHADLHPGNIMLRADGRPVLVDFGSVGRLDRGLRETIQDLVIAYLQGDTQRIADGMLTLAPLADGGDEEAFRRDLSTFITYELGPGAKIDADTVDAAVDVFGRYGIAVPSELVAAGRAFVILDGSIRTLLPDFDLLEESRALASEQVGELMNPESVRDLVTTELLALAPGLRRLPRRLDRIGNALETGTLNVNVRLLADRRDRRLLAGFVRQTLAVVVAIATGVLSLVFLTMPTPDQVGVITPATAGIALGVAALVVLAATLVDVLLTRRRG</sequence>
<gene>
    <name evidence="5" type="ORF">HD599_002949</name>
</gene>
<evidence type="ECO:0000256" key="1">
    <source>
        <dbReference type="ARBA" id="ARBA00009670"/>
    </source>
</evidence>
<accession>A0A841ASH4</accession>
<organism evidence="5 6">
    <name type="scientific">Conyzicola lurida</name>
    <dbReference type="NCBI Taxonomy" id="1172621"/>
    <lineage>
        <taxon>Bacteria</taxon>
        <taxon>Bacillati</taxon>
        <taxon>Actinomycetota</taxon>
        <taxon>Actinomycetes</taxon>
        <taxon>Micrococcales</taxon>
        <taxon>Microbacteriaceae</taxon>
        <taxon>Conyzicola</taxon>
    </lineage>
</organism>
<evidence type="ECO:0000256" key="3">
    <source>
        <dbReference type="SAM" id="Phobius"/>
    </source>
</evidence>
<dbReference type="PANTHER" id="PTHR10566">
    <property type="entry name" value="CHAPERONE-ACTIVITY OF BC1 COMPLEX CABC1 -RELATED"/>
    <property type="match status" value="1"/>
</dbReference>
<dbReference type="Pfam" id="PF03109">
    <property type="entry name" value="ABC1"/>
    <property type="match status" value="1"/>
</dbReference>
<dbReference type="AlphaFoldDB" id="A0A841ASH4"/>
<evidence type="ECO:0000256" key="2">
    <source>
        <dbReference type="SAM" id="MobiDB-lite"/>
    </source>
</evidence>
<evidence type="ECO:0000313" key="5">
    <source>
        <dbReference type="EMBL" id="MBB5844626.1"/>
    </source>
</evidence>
<keyword evidence="3" id="KW-0472">Membrane</keyword>
<proteinExistence type="inferred from homology"/>
<dbReference type="CDD" id="cd05121">
    <property type="entry name" value="ABC1_ADCK3-like"/>
    <property type="match status" value="1"/>
</dbReference>
<keyword evidence="5" id="KW-0830">Ubiquinone</keyword>
<dbReference type="EMBL" id="JACHMJ010000001">
    <property type="protein sequence ID" value="MBB5844626.1"/>
    <property type="molecule type" value="Genomic_DNA"/>
</dbReference>
<protein>
    <submittedName>
        <fullName evidence="5">Ubiquinone biosynthesis protein</fullName>
    </submittedName>
</protein>
<comment type="caution">
    <text evidence="5">The sequence shown here is derived from an EMBL/GenBank/DDBJ whole genome shotgun (WGS) entry which is preliminary data.</text>
</comment>
<dbReference type="RefSeq" id="WP_184238939.1">
    <property type="nucleotide sequence ID" value="NZ_JACHMJ010000001.1"/>
</dbReference>
<dbReference type="SUPFAM" id="SSF56112">
    <property type="entry name" value="Protein kinase-like (PK-like)"/>
    <property type="match status" value="1"/>
</dbReference>
<keyword evidence="3" id="KW-1133">Transmembrane helix</keyword>
<feature type="compositionally biased region" description="Basic and acidic residues" evidence="2">
    <location>
        <begin position="17"/>
        <end position="26"/>
    </location>
</feature>
<reference evidence="5 6" key="1">
    <citation type="submission" date="2020-08" db="EMBL/GenBank/DDBJ databases">
        <title>Sequencing the genomes of 1000 actinobacteria strains.</title>
        <authorList>
            <person name="Klenk H.-P."/>
        </authorList>
    </citation>
    <scope>NUCLEOTIDE SEQUENCE [LARGE SCALE GENOMIC DNA]</scope>
    <source>
        <strain evidence="5 6">DSM 105784</strain>
    </source>
</reference>